<keyword evidence="12" id="KW-1185">Reference proteome</keyword>
<comment type="similarity">
    <text evidence="8">Belongs to the exbB/tolQ family.</text>
</comment>
<evidence type="ECO:0000259" key="10">
    <source>
        <dbReference type="Pfam" id="PF01618"/>
    </source>
</evidence>
<evidence type="ECO:0000256" key="5">
    <source>
        <dbReference type="ARBA" id="ARBA00022927"/>
    </source>
</evidence>
<dbReference type="PANTHER" id="PTHR30625">
    <property type="entry name" value="PROTEIN TOLQ"/>
    <property type="match status" value="1"/>
</dbReference>
<keyword evidence="6 9" id="KW-1133">Transmembrane helix</keyword>
<name>A0ABZ2LJJ7_9BACT</name>
<keyword evidence="5 8" id="KW-0653">Protein transport</keyword>
<dbReference type="Pfam" id="PF01618">
    <property type="entry name" value="MotA_ExbB"/>
    <property type="match status" value="1"/>
</dbReference>
<reference evidence="11 12" key="1">
    <citation type="submission" date="2021-12" db="EMBL/GenBank/DDBJ databases">
        <title>Discovery of the Pendulisporaceae a myxobacterial family with distinct sporulation behavior and unique specialized metabolism.</title>
        <authorList>
            <person name="Garcia R."/>
            <person name="Popoff A."/>
            <person name="Bader C.D."/>
            <person name="Loehr J."/>
            <person name="Walesch S."/>
            <person name="Walt C."/>
            <person name="Boldt J."/>
            <person name="Bunk B."/>
            <person name="Haeckl F.J.F.P.J."/>
            <person name="Gunesch A.P."/>
            <person name="Birkelbach J."/>
            <person name="Nuebel U."/>
            <person name="Pietschmann T."/>
            <person name="Bach T."/>
            <person name="Mueller R."/>
        </authorList>
    </citation>
    <scope>NUCLEOTIDE SEQUENCE [LARGE SCALE GENOMIC DNA]</scope>
    <source>
        <strain evidence="11 12">MSr11954</strain>
    </source>
</reference>
<gene>
    <name evidence="11" type="ORF">LZC94_24885</name>
</gene>
<evidence type="ECO:0000256" key="2">
    <source>
        <dbReference type="ARBA" id="ARBA00022448"/>
    </source>
</evidence>
<evidence type="ECO:0000256" key="6">
    <source>
        <dbReference type="ARBA" id="ARBA00022989"/>
    </source>
</evidence>
<dbReference type="Proteomes" id="UP001370348">
    <property type="component" value="Chromosome"/>
</dbReference>
<keyword evidence="2 8" id="KW-0813">Transport</keyword>
<feature type="domain" description="MotA/TolQ/ExbB proton channel" evidence="10">
    <location>
        <begin position="92"/>
        <end position="195"/>
    </location>
</feature>
<keyword evidence="4 9" id="KW-0812">Transmembrane</keyword>
<feature type="transmembrane region" description="Helical" evidence="9">
    <location>
        <begin position="164"/>
        <end position="185"/>
    </location>
</feature>
<dbReference type="InterPro" id="IPR002898">
    <property type="entry name" value="MotA_ExbB_proton_chnl"/>
</dbReference>
<evidence type="ECO:0000256" key="8">
    <source>
        <dbReference type="RuleBase" id="RU004057"/>
    </source>
</evidence>
<dbReference type="PANTHER" id="PTHR30625:SF15">
    <property type="entry name" value="BIOPOLYMER TRANSPORT PROTEIN EXBB"/>
    <property type="match status" value="1"/>
</dbReference>
<evidence type="ECO:0000256" key="7">
    <source>
        <dbReference type="ARBA" id="ARBA00023136"/>
    </source>
</evidence>
<accession>A0ABZ2LJJ7</accession>
<keyword evidence="7 9" id="KW-0472">Membrane</keyword>
<evidence type="ECO:0000256" key="3">
    <source>
        <dbReference type="ARBA" id="ARBA00022475"/>
    </source>
</evidence>
<protein>
    <submittedName>
        <fullName evidence="11">MotA/TolQ/ExbB proton channel family protein</fullName>
    </submittedName>
</protein>
<feature type="transmembrane region" description="Helical" evidence="9">
    <location>
        <begin position="20"/>
        <end position="37"/>
    </location>
</feature>
<evidence type="ECO:0000256" key="4">
    <source>
        <dbReference type="ARBA" id="ARBA00022692"/>
    </source>
</evidence>
<evidence type="ECO:0000256" key="1">
    <source>
        <dbReference type="ARBA" id="ARBA00004651"/>
    </source>
</evidence>
<dbReference type="RefSeq" id="WP_394820721.1">
    <property type="nucleotide sequence ID" value="NZ_CP089984.1"/>
</dbReference>
<feature type="transmembrane region" description="Helical" evidence="9">
    <location>
        <begin position="118"/>
        <end position="144"/>
    </location>
</feature>
<evidence type="ECO:0000256" key="9">
    <source>
        <dbReference type="SAM" id="Phobius"/>
    </source>
</evidence>
<organism evidence="11 12">
    <name type="scientific">Pendulispora albinea</name>
    <dbReference type="NCBI Taxonomy" id="2741071"/>
    <lineage>
        <taxon>Bacteria</taxon>
        <taxon>Pseudomonadati</taxon>
        <taxon>Myxococcota</taxon>
        <taxon>Myxococcia</taxon>
        <taxon>Myxococcales</taxon>
        <taxon>Sorangiineae</taxon>
        <taxon>Pendulisporaceae</taxon>
        <taxon>Pendulispora</taxon>
    </lineage>
</organism>
<dbReference type="InterPro" id="IPR050790">
    <property type="entry name" value="ExbB/TolQ_transport"/>
</dbReference>
<comment type="subcellular location">
    <subcellularLocation>
        <location evidence="1">Cell membrane</location>
        <topology evidence="1">Multi-pass membrane protein</topology>
    </subcellularLocation>
    <subcellularLocation>
        <location evidence="8">Membrane</location>
        <topology evidence="8">Multi-pass membrane protein</topology>
    </subcellularLocation>
</comment>
<sequence>MNTQQLVERLQRIASGGGGWVLWLMIGLSIVSLGIMLERLIYFARRRDDIDRLTAEMQKALQRGDTQKLKAVLSESRAIEASVILRCVDWVDRGPEAFRDVLDAELGKERRELERGTTYLGTLGNNAPFVGLVGTVLGVIQAFQQLGNQSKDAMGNVMVGIAEALIATGVGLVVALPAVVAFNLVNKSIGRVEANVDIMAKYIEAHLRGTLHAKSSVPEVQRVALVHPSPASSVTEAS</sequence>
<evidence type="ECO:0000313" key="11">
    <source>
        <dbReference type="EMBL" id="WXB11106.1"/>
    </source>
</evidence>
<keyword evidence="3" id="KW-1003">Cell membrane</keyword>
<evidence type="ECO:0000313" key="12">
    <source>
        <dbReference type="Proteomes" id="UP001370348"/>
    </source>
</evidence>
<proteinExistence type="inferred from homology"/>
<dbReference type="EMBL" id="CP089984">
    <property type="protein sequence ID" value="WXB11106.1"/>
    <property type="molecule type" value="Genomic_DNA"/>
</dbReference>